<dbReference type="AlphaFoldDB" id="A0AAV8X1V0"/>
<comment type="caution">
    <text evidence="2">The sequence shown here is derived from an EMBL/GenBank/DDBJ whole genome shotgun (WGS) entry which is preliminary data.</text>
</comment>
<organism evidence="2 3">
    <name type="scientific">Aromia moschata</name>
    <dbReference type="NCBI Taxonomy" id="1265417"/>
    <lineage>
        <taxon>Eukaryota</taxon>
        <taxon>Metazoa</taxon>
        <taxon>Ecdysozoa</taxon>
        <taxon>Arthropoda</taxon>
        <taxon>Hexapoda</taxon>
        <taxon>Insecta</taxon>
        <taxon>Pterygota</taxon>
        <taxon>Neoptera</taxon>
        <taxon>Endopterygota</taxon>
        <taxon>Coleoptera</taxon>
        <taxon>Polyphaga</taxon>
        <taxon>Cucujiformia</taxon>
        <taxon>Chrysomeloidea</taxon>
        <taxon>Cerambycidae</taxon>
        <taxon>Cerambycinae</taxon>
        <taxon>Callichromatini</taxon>
        <taxon>Aromia</taxon>
    </lineage>
</organism>
<feature type="compositionally biased region" description="Polar residues" evidence="1">
    <location>
        <begin position="74"/>
        <end position="85"/>
    </location>
</feature>
<dbReference type="Proteomes" id="UP001162162">
    <property type="component" value="Unassembled WGS sequence"/>
</dbReference>
<sequence>MNDLDMELSATVPIGVSGFRSTGIYPLNANIIPDHYFTISDAAFSLIQSSHSSQDVTTANEAVADTFAVNEGASTSGITPRNAAQTPPALESVKGDTNVCKTPHKEKETPSKLVKYTLYRTYL</sequence>
<evidence type="ECO:0000256" key="1">
    <source>
        <dbReference type="SAM" id="MobiDB-lite"/>
    </source>
</evidence>
<keyword evidence="3" id="KW-1185">Reference proteome</keyword>
<feature type="region of interest" description="Disordered" evidence="1">
    <location>
        <begin position="74"/>
        <end position="105"/>
    </location>
</feature>
<evidence type="ECO:0000313" key="3">
    <source>
        <dbReference type="Proteomes" id="UP001162162"/>
    </source>
</evidence>
<proteinExistence type="predicted"/>
<name>A0AAV8X1V0_9CUCU</name>
<protein>
    <submittedName>
        <fullName evidence="2">Uncharacterized protein</fullName>
    </submittedName>
</protein>
<dbReference type="EMBL" id="JAPWTK010001482">
    <property type="protein sequence ID" value="KAJ8932382.1"/>
    <property type="molecule type" value="Genomic_DNA"/>
</dbReference>
<gene>
    <name evidence="2" type="ORF">NQ318_004536</name>
</gene>
<accession>A0AAV8X1V0</accession>
<reference evidence="2" key="1">
    <citation type="journal article" date="2023" name="Insect Mol. Biol.">
        <title>Genome sequencing provides insights into the evolution of gene families encoding plant cell wall-degrading enzymes in longhorned beetles.</title>
        <authorList>
            <person name="Shin N.R."/>
            <person name="Okamura Y."/>
            <person name="Kirsch R."/>
            <person name="Pauchet Y."/>
        </authorList>
    </citation>
    <scope>NUCLEOTIDE SEQUENCE</scope>
    <source>
        <strain evidence="2">AMC_N1</strain>
    </source>
</reference>
<evidence type="ECO:0000313" key="2">
    <source>
        <dbReference type="EMBL" id="KAJ8932382.1"/>
    </source>
</evidence>